<dbReference type="InterPro" id="IPR029058">
    <property type="entry name" value="AB_hydrolase_fold"/>
</dbReference>
<keyword evidence="3" id="KW-0378">Hydrolase</keyword>
<dbReference type="AlphaFoldDB" id="A0A6I1E3E7"/>
<dbReference type="InterPro" id="IPR045889">
    <property type="entry name" value="MES/HNL"/>
</dbReference>
<dbReference type="SUPFAM" id="SSF53474">
    <property type="entry name" value="alpha/beta-Hydrolases"/>
    <property type="match status" value="1"/>
</dbReference>
<reference evidence="3 4" key="1">
    <citation type="submission" date="2019-10" db="EMBL/GenBank/DDBJ databases">
        <title>Muricauda olearia CL-SS4 JCM15563 genome.</title>
        <authorList>
            <person name="Liu L."/>
        </authorList>
    </citation>
    <scope>NUCLEOTIDE SEQUENCE [LARGE SCALE GENOMIC DNA]</scope>
    <source>
        <strain evidence="3 4">CL-SS4</strain>
    </source>
</reference>
<keyword evidence="1" id="KW-0732">Signal</keyword>
<dbReference type="OrthoDB" id="9112061at2"/>
<dbReference type="PANTHER" id="PTHR10992:SF1086">
    <property type="entry name" value="AB HYDROLASE-1 DOMAIN-CONTAINING PROTEIN"/>
    <property type="match status" value="1"/>
</dbReference>
<dbReference type="PANTHER" id="PTHR10992">
    <property type="entry name" value="METHYLESTERASE FAMILY MEMBER"/>
    <property type="match status" value="1"/>
</dbReference>
<evidence type="ECO:0000313" key="3">
    <source>
        <dbReference type="EMBL" id="KAB7530365.1"/>
    </source>
</evidence>
<dbReference type="GO" id="GO:0080032">
    <property type="term" value="F:methyl jasmonate esterase activity"/>
    <property type="evidence" value="ECO:0007669"/>
    <property type="project" value="TreeGrafter"/>
</dbReference>
<feature type="chain" id="PRO_5026151429" evidence="1">
    <location>
        <begin position="22"/>
        <end position="233"/>
    </location>
</feature>
<organism evidence="3 4">
    <name type="scientific">Flagellimonas olearia</name>
    <dbReference type="NCBI Taxonomy" id="552546"/>
    <lineage>
        <taxon>Bacteria</taxon>
        <taxon>Pseudomonadati</taxon>
        <taxon>Bacteroidota</taxon>
        <taxon>Flavobacteriia</taxon>
        <taxon>Flavobacteriales</taxon>
        <taxon>Flavobacteriaceae</taxon>
        <taxon>Flagellimonas</taxon>
    </lineage>
</organism>
<comment type="caution">
    <text evidence="3">The sequence shown here is derived from an EMBL/GenBank/DDBJ whole genome shotgun (WGS) entry which is preliminary data.</text>
</comment>
<dbReference type="Pfam" id="PF12697">
    <property type="entry name" value="Abhydrolase_6"/>
    <property type="match status" value="1"/>
</dbReference>
<evidence type="ECO:0000259" key="2">
    <source>
        <dbReference type="Pfam" id="PF12697"/>
    </source>
</evidence>
<feature type="signal peptide" evidence="1">
    <location>
        <begin position="1"/>
        <end position="21"/>
    </location>
</feature>
<gene>
    <name evidence="3" type="ORF">F8C76_02320</name>
</gene>
<sequence length="233" mass="26072">MRLKGILGSCLLLATVFFSSAGLPESKDDTLKRKTFVLIHGSWHSAWNWYKVTPLLEKMGHRVIAPDLPAMGRDKTPVEDVRFDKTVKLLCEVIDQIKGKVVLVGHSKNGVLISQIAENRPEKIEKLVYLAAVLGKDGTSAVDYFKLDKNEILGPHIIYDSLTNSSMLLPRIYKKGLYHDCTDEITEMAKIILGPEPRQTATAKISISGKNYGSVPRYYIECTEDRAITPELQ</sequence>
<proteinExistence type="predicted"/>
<accession>A0A6I1E3E7</accession>
<evidence type="ECO:0000313" key="4">
    <source>
        <dbReference type="Proteomes" id="UP000429785"/>
    </source>
</evidence>
<dbReference type="Proteomes" id="UP000429785">
    <property type="component" value="Unassembled WGS sequence"/>
</dbReference>
<name>A0A6I1E3E7_9FLAO</name>
<dbReference type="Gene3D" id="3.40.50.1820">
    <property type="entry name" value="alpha/beta hydrolase"/>
    <property type="match status" value="1"/>
</dbReference>
<evidence type="ECO:0000256" key="1">
    <source>
        <dbReference type="SAM" id="SignalP"/>
    </source>
</evidence>
<dbReference type="GO" id="GO:0080030">
    <property type="term" value="F:methyl indole-3-acetate esterase activity"/>
    <property type="evidence" value="ECO:0007669"/>
    <property type="project" value="TreeGrafter"/>
</dbReference>
<dbReference type="EMBL" id="WELG01000001">
    <property type="protein sequence ID" value="KAB7530365.1"/>
    <property type="molecule type" value="Genomic_DNA"/>
</dbReference>
<dbReference type="RefSeq" id="WP_152130298.1">
    <property type="nucleotide sequence ID" value="NZ_WELG01000001.1"/>
</dbReference>
<dbReference type="PRINTS" id="PR00111">
    <property type="entry name" value="ABHYDROLASE"/>
</dbReference>
<protein>
    <submittedName>
        <fullName evidence="3">Alpha/beta fold hydrolase</fullName>
    </submittedName>
</protein>
<feature type="domain" description="AB hydrolase-1" evidence="2">
    <location>
        <begin position="36"/>
        <end position="231"/>
    </location>
</feature>
<dbReference type="InterPro" id="IPR000073">
    <property type="entry name" value="AB_hydrolase_1"/>
</dbReference>